<reference evidence="7" key="1">
    <citation type="submission" date="2020-09" db="EMBL/GenBank/DDBJ databases">
        <title>Pelagicoccus enzymogenes sp. nov. with an EPS production, isolated from marine sediment.</title>
        <authorList>
            <person name="Feng X."/>
        </authorList>
    </citation>
    <scope>NUCLEOTIDE SEQUENCE</scope>
    <source>
        <strain evidence="7">NFK12</strain>
    </source>
</reference>
<organism evidence="7 8">
    <name type="scientific">Pelagicoccus enzymogenes</name>
    <dbReference type="NCBI Taxonomy" id="2773457"/>
    <lineage>
        <taxon>Bacteria</taxon>
        <taxon>Pseudomonadati</taxon>
        <taxon>Verrucomicrobiota</taxon>
        <taxon>Opitutia</taxon>
        <taxon>Puniceicoccales</taxon>
        <taxon>Pelagicoccaceae</taxon>
        <taxon>Pelagicoccus</taxon>
    </lineage>
</organism>
<keyword evidence="3 4" id="KW-0408">Iron</keyword>
<dbReference type="GO" id="GO:0020037">
    <property type="term" value="F:heme binding"/>
    <property type="evidence" value="ECO:0007669"/>
    <property type="project" value="InterPro"/>
</dbReference>
<dbReference type="Gene3D" id="2.120.10.30">
    <property type="entry name" value="TolB, C-terminal domain"/>
    <property type="match status" value="1"/>
</dbReference>
<dbReference type="Gene3D" id="1.10.760.10">
    <property type="entry name" value="Cytochrome c-like domain"/>
    <property type="match status" value="1"/>
</dbReference>
<dbReference type="AlphaFoldDB" id="A0A927IHM2"/>
<dbReference type="InterPro" id="IPR055557">
    <property type="entry name" value="DUF7133"/>
</dbReference>
<evidence type="ECO:0000313" key="7">
    <source>
        <dbReference type="EMBL" id="MBD5779848.1"/>
    </source>
</evidence>
<keyword evidence="2 4" id="KW-0479">Metal-binding</keyword>
<evidence type="ECO:0000256" key="1">
    <source>
        <dbReference type="ARBA" id="ARBA00022617"/>
    </source>
</evidence>
<evidence type="ECO:0000256" key="4">
    <source>
        <dbReference type="PROSITE-ProRule" id="PRU00433"/>
    </source>
</evidence>
<accession>A0A927IHM2</accession>
<evidence type="ECO:0000256" key="5">
    <source>
        <dbReference type="SAM" id="SignalP"/>
    </source>
</evidence>
<dbReference type="PANTHER" id="PTHR33546:SF1">
    <property type="entry name" value="LARGE, MULTIFUNCTIONAL SECRETED PROTEIN"/>
    <property type="match status" value="1"/>
</dbReference>
<evidence type="ECO:0000259" key="6">
    <source>
        <dbReference type="PROSITE" id="PS51007"/>
    </source>
</evidence>
<dbReference type="SUPFAM" id="SSF63829">
    <property type="entry name" value="Calcium-dependent phosphotriesterase"/>
    <property type="match status" value="1"/>
</dbReference>
<gene>
    <name evidence="7" type="ORF">IEN85_10115</name>
</gene>
<dbReference type="InterPro" id="IPR016024">
    <property type="entry name" value="ARM-type_fold"/>
</dbReference>
<feature type="signal peptide" evidence="5">
    <location>
        <begin position="1"/>
        <end position="22"/>
    </location>
</feature>
<dbReference type="PANTHER" id="PTHR33546">
    <property type="entry name" value="LARGE, MULTIFUNCTIONAL SECRETED PROTEIN-RELATED"/>
    <property type="match status" value="1"/>
</dbReference>
<evidence type="ECO:0000313" key="8">
    <source>
        <dbReference type="Proteomes" id="UP000622317"/>
    </source>
</evidence>
<dbReference type="GO" id="GO:0009055">
    <property type="term" value="F:electron transfer activity"/>
    <property type="evidence" value="ECO:0007669"/>
    <property type="project" value="InterPro"/>
</dbReference>
<dbReference type="NCBIfam" id="TIGR02603">
    <property type="entry name" value="CxxCH_TIGR02603"/>
    <property type="match status" value="1"/>
</dbReference>
<dbReference type="NCBIfam" id="TIGR02604">
    <property type="entry name" value="Piru_Ver_Nterm"/>
    <property type="match status" value="1"/>
</dbReference>
<dbReference type="InterPro" id="IPR013428">
    <property type="entry name" value="Membrane-bound_put_N"/>
</dbReference>
<dbReference type="SUPFAM" id="SSF46626">
    <property type="entry name" value="Cytochrome c"/>
    <property type="match status" value="1"/>
</dbReference>
<dbReference type="InterPro" id="IPR011042">
    <property type="entry name" value="6-blade_b-propeller_TolB-like"/>
</dbReference>
<keyword evidence="5" id="KW-0732">Signal</keyword>
<evidence type="ECO:0000256" key="2">
    <source>
        <dbReference type="ARBA" id="ARBA00022723"/>
    </source>
</evidence>
<dbReference type="Gene3D" id="1.25.10.10">
    <property type="entry name" value="Leucine-rich Repeat Variant"/>
    <property type="match status" value="1"/>
</dbReference>
<name>A0A927IHM2_9BACT</name>
<proteinExistence type="predicted"/>
<dbReference type="InterPro" id="IPR011989">
    <property type="entry name" value="ARM-like"/>
</dbReference>
<evidence type="ECO:0000256" key="3">
    <source>
        <dbReference type="ARBA" id="ARBA00023004"/>
    </source>
</evidence>
<protein>
    <submittedName>
        <fullName evidence="7">HEAT repeat domain-containing protein</fullName>
    </submittedName>
</protein>
<dbReference type="EMBL" id="JACYFG010000018">
    <property type="protein sequence ID" value="MBD5779848.1"/>
    <property type="molecule type" value="Genomic_DNA"/>
</dbReference>
<dbReference type="InterPro" id="IPR009056">
    <property type="entry name" value="Cyt_c-like_dom"/>
</dbReference>
<dbReference type="Proteomes" id="UP000622317">
    <property type="component" value="Unassembled WGS sequence"/>
</dbReference>
<dbReference type="InterPro" id="IPR013427">
    <property type="entry name" value="Haem-bd_dom_put"/>
</dbReference>
<keyword evidence="1 4" id="KW-0349">Heme</keyword>
<comment type="caution">
    <text evidence="7">The sequence shown here is derived from an EMBL/GenBank/DDBJ whole genome shotgun (WGS) entry which is preliminary data.</text>
</comment>
<dbReference type="SUPFAM" id="SSF48371">
    <property type="entry name" value="ARM repeat"/>
    <property type="match status" value="1"/>
</dbReference>
<dbReference type="PROSITE" id="PS51007">
    <property type="entry name" value="CYTC"/>
    <property type="match status" value="1"/>
</dbReference>
<feature type="domain" description="Cytochrome c" evidence="6">
    <location>
        <begin position="760"/>
        <end position="892"/>
    </location>
</feature>
<sequence>MFCLPRCCAIAASFSLSLSLWSQPTQVPTDILSTVGDLEVTVWASSPDLRNPTNFDVDRDGRIWVAEGVNYRWSKGRDPEGDRIAVLEDTNGDGKADKSWTFVQEPELIAPLGIAVIDNKIYVSNTPDLIVYTDVDRNLIFDPRIDKREVLLTGFNGINHDHSLHSVTFGPDGLLYLNHGNSGALVTDRGGNTIRVGSAYDGLLGRDSKPLYGVYPAEYAGAKSDDGHVYVGGFAMRLEEDGTGLEVIGYGFRNSYEQTITSAGNVFQNDNDDPPACRTTYLLEYGNTGWFSEDGLRYWQADRRPGQDIPTAQWRQNDPGVIPAGDVYGAGAPTGIAYYEGDVLGKGLRGMLLSCEAARNVVFGYLPKEKGAGFELERFNFLTSNEEEELAGTDGKGGRVSNEIKTFFRPSDVVVGPDGAIYVADWFDPRVGGHSDQDKTASGTIYRIAPKGFVPEIPNFDLSADAGRIEALKSPAVNVRALGFKALKASGQESLPAVQGLLEDENPFIRYRAIWLLAQLGEKGVETVESLLIDEDPIVRATAYQSLRMVDGYNLLEVAGGLSKDSSAVVRREVAVSMRDMPFDKAGDVILELAKSIDGTDRTELEAWGIACIGKEDDIYKLIVAQIGEADPLEWSDRYAALMWRLTRASSVADFYIRASSTALSTKERLDALTAIAFTSSRATVDALFRLVGEEGIVGETAKWWLLNYRNTRFANFGVDARLKAEGIYDPDTIVVSGSVIPQPQEENYLSLDRVLSLNGDVERGAAKAAACYVCHKVGDSGVEYGPDLNGWTSRQGIESTIRAIINPSEDIAHGFEGREVVLTDGTIINGLLESQGDPLMVRSMGGLRQMIPGDRVERVKWYNRSLMLSADQLGLSEQDVADIVAYLSTLE</sequence>
<dbReference type="InterPro" id="IPR036909">
    <property type="entry name" value="Cyt_c-like_dom_sf"/>
</dbReference>
<feature type="chain" id="PRO_5036864168" evidence="5">
    <location>
        <begin position="23"/>
        <end position="892"/>
    </location>
</feature>
<dbReference type="Pfam" id="PF23500">
    <property type="entry name" value="DUF7133"/>
    <property type="match status" value="2"/>
</dbReference>
<dbReference type="Pfam" id="PF13646">
    <property type="entry name" value="HEAT_2"/>
    <property type="match status" value="1"/>
</dbReference>
<keyword evidence="8" id="KW-1185">Reference proteome</keyword>
<dbReference type="GO" id="GO:0046872">
    <property type="term" value="F:metal ion binding"/>
    <property type="evidence" value="ECO:0007669"/>
    <property type="project" value="UniProtKB-KW"/>
</dbReference>